<keyword evidence="2" id="KW-1185">Reference proteome</keyword>
<dbReference type="Proteomes" id="UP001642540">
    <property type="component" value="Unassembled WGS sequence"/>
</dbReference>
<accession>A0ABP1RGQ4</accession>
<evidence type="ECO:0008006" key="3">
    <source>
        <dbReference type="Google" id="ProtNLM"/>
    </source>
</evidence>
<protein>
    <recommendedName>
        <fullName evidence="3">O-acyltransferase WSD1 C-terminal domain-containing protein</fullName>
    </recommendedName>
</protein>
<name>A0ABP1RGQ4_9HEXA</name>
<proteinExistence type="predicted"/>
<sequence>MPFFNKVEVWFQDYAQFATQSFHKFLGRYVDSGLYERSTSDFKMLNTLKHWRSIGDTYSGGSMNNVIFGLVFLARQFVHLILRYTTQGRFQLMDPTDAACCVDYERFPANYILCFHVRTNINEESLQKLRDKVSKRIVTSPYKKLQFRLCTKFGFLCWEDLSSSSEFNITDHIKLCPEVSTWEKTISQNDLMSLAKTVMNSSLQSKGKPDWEILVVPRLAMKGSLDYPRPEILSTLIIRLNHGYMDANCAIKFVQDCIFDGERTTSSITTLNMPTDSESFLSRMTLFIRVFLYGPMHMTSFLQSISKRSIVNETCSGPTFIGRSKLNMSYATLNKIRMAFECETKSIVTHALLTAISRSAETSGFSMPKQLNISFAHAMPPYNEELLENKFSVVLRTVPTFGPNQLAEIDKKIRVTKRDTHEVIVIFWLGKVVGCLPLKLFRLLRKDVACPCTLTMVAASEHRFKFQGGIVESGFGVPPLVDGSQYMSSIGIYGGTLRVTFHIACTPLVKHQHDFQNLITEFDNCLINLQEQANFKIGNRN</sequence>
<comment type="caution">
    <text evidence="1">The sequence shown here is derived from an EMBL/GenBank/DDBJ whole genome shotgun (WGS) entry which is preliminary data.</text>
</comment>
<organism evidence="1 2">
    <name type="scientific">Orchesella dallaii</name>
    <dbReference type="NCBI Taxonomy" id="48710"/>
    <lineage>
        <taxon>Eukaryota</taxon>
        <taxon>Metazoa</taxon>
        <taxon>Ecdysozoa</taxon>
        <taxon>Arthropoda</taxon>
        <taxon>Hexapoda</taxon>
        <taxon>Collembola</taxon>
        <taxon>Entomobryomorpha</taxon>
        <taxon>Entomobryoidea</taxon>
        <taxon>Orchesellidae</taxon>
        <taxon>Orchesellinae</taxon>
        <taxon>Orchesella</taxon>
    </lineage>
</organism>
<gene>
    <name evidence="1" type="ORF">ODALV1_LOCUS21974</name>
</gene>
<reference evidence="1 2" key="1">
    <citation type="submission" date="2024-08" db="EMBL/GenBank/DDBJ databases">
        <authorList>
            <person name="Cucini C."/>
            <person name="Frati F."/>
        </authorList>
    </citation>
    <scope>NUCLEOTIDE SEQUENCE [LARGE SCALE GENOMIC DNA]</scope>
</reference>
<dbReference type="EMBL" id="CAXLJM020000072">
    <property type="protein sequence ID" value="CAL8127805.1"/>
    <property type="molecule type" value="Genomic_DNA"/>
</dbReference>
<evidence type="ECO:0000313" key="1">
    <source>
        <dbReference type="EMBL" id="CAL8127805.1"/>
    </source>
</evidence>
<evidence type="ECO:0000313" key="2">
    <source>
        <dbReference type="Proteomes" id="UP001642540"/>
    </source>
</evidence>